<accession>A0AAD4S4D3</accession>
<protein>
    <submittedName>
        <fullName evidence="1">Uncharacterized protein</fullName>
    </submittedName>
</protein>
<proteinExistence type="predicted"/>
<name>A0AAD4S4D3_9MAGN</name>
<evidence type="ECO:0000313" key="1">
    <source>
        <dbReference type="EMBL" id="KAI3857582.1"/>
    </source>
</evidence>
<dbReference type="AlphaFoldDB" id="A0AAD4S4D3"/>
<gene>
    <name evidence="1" type="ORF">MKW98_028846</name>
</gene>
<reference evidence="1" key="1">
    <citation type="submission" date="2022-04" db="EMBL/GenBank/DDBJ databases">
        <title>A functionally conserved STORR gene fusion in Papaver species that diverged 16.8 million years ago.</title>
        <authorList>
            <person name="Catania T."/>
        </authorList>
    </citation>
    <scope>NUCLEOTIDE SEQUENCE</scope>
    <source>
        <strain evidence="1">S-188037</strain>
    </source>
</reference>
<dbReference type="EMBL" id="JAJJMB010014829">
    <property type="protein sequence ID" value="KAI3857582.1"/>
    <property type="molecule type" value="Genomic_DNA"/>
</dbReference>
<evidence type="ECO:0000313" key="2">
    <source>
        <dbReference type="Proteomes" id="UP001202328"/>
    </source>
</evidence>
<dbReference type="Proteomes" id="UP001202328">
    <property type="component" value="Unassembled WGS sequence"/>
</dbReference>
<comment type="caution">
    <text evidence="1">The sequence shown here is derived from an EMBL/GenBank/DDBJ whole genome shotgun (WGS) entry which is preliminary data.</text>
</comment>
<sequence length="79" mass="9634">MEDFEAQLDCDSAIITKFIDETIPSMKEVTSTYLEIWSCKHDFKKCDLYLKHWSEIWDFFTACCLRFCDRIHLYILYIY</sequence>
<keyword evidence="2" id="KW-1185">Reference proteome</keyword>
<organism evidence="1 2">
    <name type="scientific">Papaver atlanticum</name>
    <dbReference type="NCBI Taxonomy" id="357466"/>
    <lineage>
        <taxon>Eukaryota</taxon>
        <taxon>Viridiplantae</taxon>
        <taxon>Streptophyta</taxon>
        <taxon>Embryophyta</taxon>
        <taxon>Tracheophyta</taxon>
        <taxon>Spermatophyta</taxon>
        <taxon>Magnoliopsida</taxon>
        <taxon>Ranunculales</taxon>
        <taxon>Papaveraceae</taxon>
        <taxon>Papaveroideae</taxon>
        <taxon>Papaver</taxon>
    </lineage>
</organism>